<feature type="domain" description="Fibronectin type-III" evidence="16">
    <location>
        <begin position="963"/>
        <end position="1051"/>
    </location>
</feature>
<dbReference type="Gene3D" id="1.10.3810.10">
    <property type="entry name" value="Biosynthetic peptidoglycan transglycosylase-like"/>
    <property type="match status" value="1"/>
</dbReference>
<keyword evidence="12" id="KW-0961">Cell wall biogenesis/degradation</keyword>
<keyword evidence="3" id="KW-0121">Carboxypeptidase</keyword>
<comment type="caution">
    <text evidence="17">The sequence shown here is derived from an EMBL/GenBank/DDBJ whole genome shotgun (WGS) entry which is preliminary data.</text>
</comment>
<protein>
    <submittedName>
        <fullName evidence="17">Transglycosylase domain-containing protein</fullName>
    </submittedName>
</protein>
<evidence type="ECO:0000256" key="4">
    <source>
        <dbReference type="ARBA" id="ARBA00022670"/>
    </source>
</evidence>
<evidence type="ECO:0000313" key="18">
    <source>
        <dbReference type="Proteomes" id="UP001161691"/>
    </source>
</evidence>
<keyword evidence="8" id="KW-0133">Cell shape</keyword>
<evidence type="ECO:0000256" key="9">
    <source>
        <dbReference type="ARBA" id="ARBA00022984"/>
    </source>
</evidence>
<feature type="region of interest" description="Disordered" evidence="15">
    <location>
        <begin position="900"/>
        <end position="977"/>
    </location>
</feature>
<proteinExistence type="predicted"/>
<organism evidence="17 18">
    <name type="scientific">Cohnella hashimotonis</name>
    <dbReference type="NCBI Taxonomy" id="2826895"/>
    <lineage>
        <taxon>Bacteria</taxon>
        <taxon>Bacillati</taxon>
        <taxon>Bacillota</taxon>
        <taxon>Bacilli</taxon>
        <taxon>Bacillales</taxon>
        <taxon>Paenibacillaceae</taxon>
        <taxon>Cohnella</taxon>
    </lineage>
</organism>
<dbReference type="SMART" id="SM00060">
    <property type="entry name" value="FN3"/>
    <property type="match status" value="2"/>
</dbReference>
<dbReference type="SUPFAM" id="SSF49265">
    <property type="entry name" value="Fibronectin type III"/>
    <property type="match status" value="2"/>
</dbReference>
<keyword evidence="6" id="KW-0808">Transferase</keyword>
<dbReference type="SUPFAM" id="SSF56601">
    <property type="entry name" value="beta-lactamase/transpeptidase-like"/>
    <property type="match status" value="1"/>
</dbReference>
<dbReference type="InterPro" id="IPR003961">
    <property type="entry name" value="FN3_dom"/>
</dbReference>
<comment type="catalytic activity">
    <reaction evidence="14">
        <text>[GlcNAc-(1-&gt;4)-Mur2Ac(oyl-L-Ala-gamma-D-Glu-L-Lys-D-Ala-D-Ala)](n)-di-trans,octa-cis-undecaprenyl diphosphate + beta-D-GlcNAc-(1-&gt;4)-Mur2Ac(oyl-L-Ala-gamma-D-Glu-L-Lys-D-Ala-D-Ala)-di-trans,octa-cis-undecaprenyl diphosphate = [GlcNAc-(1-&gt;4)-Mur2Ac(oyl-L-Ala-gamma-D-Glu-L-Lys-D-Ala-D-Ala)](n+1)-di-trans,octa-cis-undecaprenyl diphosphate + di-trans,octa-cis-undecaprenyl diphosphate + H(+)</text>
        <dbReference type="Rhea" id="RHEA:23708"/>
        <dbReference type="Rhea" id="RHEA-COMP:9602"/>
        <dbReference type="Rhea" id="RHEA-COMP:9603"/>
        <dbReference type="ChEBI" id="CHEBI:15378"/>
        <dbReference type="ChEBI" id="CHEBI:58405"/>
        <dbReference type="ChEBI" id="CHEBI:60033"/>
        <dbReference type="ChEBI" id="CHEBI:78435"/>
        <dbReference type="EC" id="2.4.99.28"/>
    </reaction>
</comment>
<sequence>MSDTKQPSKKPKRKKRSPWVMAAKLFTYTILWLVFFAVLAGLAAGGAVGGYIAALVKDDPIRSRALIEEKINENNATGFVYFRDGTLIGQLRTEEDRQPITYDKIPQVIIDSVLSIEDKNFFNHVGVDTNGLFRAVKQQLLNEDVQTGGSTITQQLARRVFLSLDQTQSRKAKEIFLSLRLERFLGKEEILTAYLNKIPYGNGASGYQLYGIKAASKGIFGIEDLSKLNLAQAAYLAGLPQRPSAYSAFTGKGDFNEANFKRALARQKLVLQKMLEYGKINQQQYDEAIAFDIYGSLAKPTEKAYNTYPYLMLEVERQAAMQLVLQQNPTLTIDDLKKKENASLIEDAREQLLRGGYKITTTIDKKVYDTMHKVAEDPKNFSPDSKTKGVEQTAAVMLDHKTGAILGMIEGRDFHIEQLNFATQMERQPGSAMKPIGAYLPAIDKGLISPASILDDAPIILKNSGSSLHIPKNSNNRYSGLVTARYALNQSLNLPALKVFLDKVTIKGAWDFARQLGITTLVPEDDYAQTGVIGGLKYGVTVEELTNAYGAIANKGVFNDAYLIEKMKDSYGNIVIEHKAAPKRVVSEQSAYLMTDMLRTVVTDGTGKSVKNGFNNYGKIPIVGKTGTTSNYADVWFEGFTPDITLGVWAGYEKSVNTLSTDGHARAREIWTKVMNEVTEARPDLFPTKEFKKPEGIVSMTVSSVSGKLPTDLTRSAGKLVTDIFNKKYIPTEEDDALVAVKYISYNGVNYKPSPETPEDMLRESIMTKREKPLDALIEELKAALDKVPASSRKALSYYLPRDASGGAPSKPDPRVDDGSSPSAPGNITVEQLGGGKMRISFSKSPQADVVGYRLYRSVNGGSYVKTGSSVLTGEDTRFIDYSSSGSVRYAVTAVDVAGNESGRSESSSSGGGSTGGGTGGGGDGGNSSDPGDAGTPLDGQGNGQVDPVTNGGAPSNDPGQAQPAAPSGLAAQPSAGGVTLSWNANPDADKVSRYEVWYSASEKGNYRRVESTQSTQYELSGNNTAGWYRVRAVNDTGASDASPSVEVKNS</sequence>
<evidence type="ECO:0000256" key="3">
    <source>
        <dbReference type="ARBA" id="ARBA00022645"/>
    </source>
</evidence>
<dbReference type="PANTHER" id="PTHR32282:SF11">
    <property type="entry name" value="PENICILLIN-BINDING PROTEIN 1B"/>
    <property type="match status" value="1"/>
</dbReference>
<keyword evidence="5" id="KW-0328">Glycosyltransferase</keyword>
<evidence type="ECO:0000313" key="17">
    <source>
        <dbReference type="EMBL" id="MDI4646468.1"/>
    </source>
</evidence>
<dbReference type="Pfam" id="PF00905">
    <property type="entry name" value="Transpeptidase"/>
    <property type="match status" value="1"/>
</dbReference>
<keyword evidence="18" id="KW-1185">Reference proteome</keyword>
<dbReference type="InterPro" id="IPR036950">
    <property type="entry name" value="PBP_transglycosylase"/>
</dbReference>
<evidence type="ECO:0000256" key="15">
    <source>
        <dbReference type="SAM" id="MobiDB-lite"/>
    </source>
</evidence>
<evidence type="ECO:0000256" key="10">
    <source>
        <dbReference type="ARBA" id="ARBA00023136"/>
    </source>
</evidence>
<dbReference type="PANTHER" id="PTHR32282">
    <property type="entry name" value="BINDING PROTEIN TRANSPEPTIDASE, PUTATIVE-RELATED"/>
    <property type="match status" value="1"/>
</dbReference>
<dbReference type="InterPro" id="IPR023346">
    <property type="entry name" value="Lysozyme-like_dom_sf"/>
</dbReference>
<keyword evidence="9" id="KW-0573">Peptidoglycan synthesis</keyword>
<comment type="subcellular location">
    <subcellularLocation>
        <location evidence="1">Cell membrane</location>
    </subcellularLocation>
</comment>
<accession>A0ABT6TI07</accession>
<feature type="compositionally biased region" description="Low complexity" evidence="15">
    <location>
        <begin position="900"/>
        <end position="909"/>
    </location>
</feature>
<dbReference type="PROSITE" id="PS50853">
    <property type="entry name" value="FN3"/>
    <property type="match status" value="1"/>
</dbReference>
<evidence type="ECO:0000256" key="13">
    <source>
        <dbReference type="ARBA" id="ARBA00034000"/>
    </source>
</evidence>
<dbReference type="Gene3D" id="2.60.40.10">
    <property type="entry name" value="Immunoglobulins"/>
    <property type="match status" value="2"/>
</dbReference>
<dbReference type="EMBL" id="JAGRPV010000001">
    <property type="protein sequence ID" value="MDI4646468.1"/>
    <property type="molecule type" value="Genomic_DNA"/>
</dbReference>
<evidence type="ECO:0000259" key="16">
    <source>
        <dbReference type="PROSITE" id="PS50853"/>
    </source>
</evidence>
<reference evidence="17" key="1">
    <citation type="submission" date="2023-04" db="EMBL/GenBank/DDBJ databases">
        <title>Comparative genomic analysis of Cohnella hashimotonis sp. nov., isolated from the International Space Station.</title>
        <authorList>
            <person name="Venkateswaran K."/>
            <person name="Simpson A."/>
        </authorList>
    </citation>
    <scope>NUCLEOTIDE SEQUENCE</scope>
    <source>
        <strain evidence="17">F6_2S_P_1</strain>
    </source>
</reference>
<evidence type="ECO:0000256" key="7">
    <source>
        <dbReference type="ARBA" id="ARBA00022801"/>
    </source>
</evidence>
<evidence type="ECO:0000256" key="14">
    <source>
        <dbReference type="ARBA" id="ARBA00049902"/>
    </source>
</evidence>
<keyword evidence="10" id="KW-0472">Membrane</keyword>
<evidence type="ECO:0000256" key="6">
    <source>
        <dbReference type="ARBA" id="ARBA00022679"/>
    </source>
</evidence>
<dbReference type="SUPFAM" id="SSF53955">
    <property type="entry name" value="Lysozyme-like"/>
    <property type="match status" value="1"/>
</dbReference>
<gene>
    <name evidence="17" type="ORF">KB449_15920</name>
</gene>
<evidence type="ECO:0000256" key="5">
    <source>
        <dbReference type="ARBA" id="ARBA00022676"/>
    </source>
</evidence>
<keyword evidence="2" id="KW-1003">Cell membrane</keyword>
<dbReference type="RefSeq" id="WP_282909317.1">
    <property type="nucleotide sequence ID" value="NZ_JAGRPV010000001.1"/>
</dbReference>
<keyword evidence="7" id="KW-0378">Hydrolase</keyword>
<evidence type="ECO:0000256" key="2">
    <source>
        <dbReference type="ARBA" id="ARBA00022475"/>
    </source>
</evidence>
<evidence type="ECO:0000256" key="8">
    <source>
        <dbReference type="ARBA" id="ARBA00022960"/>
    </source>
</evidence>
<name>A0ABT6TI07_9BACL</name>
<dbReference type="InterPro" id="IPR001460">
    <property type="entry name" value="PCN-bd_Tpept"/>
</dbReference>
<dbReference type="CDD" id="cd00063">
    <property type="entry name" value="FN3"/>
    <property type="match status" value="1"/>
</dbReference>
<evidence type="ECO:0000256" key="11">
    <source>
        <dbReference type="ARBA" id="ARBA00023268"/>
    </source>
</evidence>
<dbReference type="Gene3D" id="3.40.710.10">
    <property type="entry name" value="DD-peptidase/beta-lactamase superfamily"/>
    <property type="match status" value="1"/>
</dbReference>
<evidence type="ECO:0000256" key="1">
    <source>
        <dbReference type="ARBA" id="ARBA00004236"/>
    </source>
</evidence>
<feature type="compositionally biased region" description="Polar residues" evidence="15">
    <location>
        <begin position="820"/>
        <end position="830"/>
    </location>
</feature>
<keyword evidence="4" id="KW-0645">Protease</keyword>
<dbReference type="InterPro" id="IPR050396">
    <property type="entry name" value="Glycosyltr_51/Transpeptidase"/>
</dbReference>
<comment type="catalytic activity">
    <reaction evidence="13">
        <text>Preferential cleavage: (Ac)2-L-Lys-D-Ala-|-D-Ala. Also transpeptidation of peptidyl-alanyl moieties that are N-acyl substituents of D-alanine.</text>
        <dbReference type="EC" id="3.4.16.4"/>
    </reaction>
</comment>
<feature type="compositionally biased region" description="Gly residues" evidence="15">
    <location>
        <begin position="910"/>
        <end position="926"/>
    </location>
</feature>
<dbReference type="InterPro" id="IPR013783">
    <property type="entry name" value="Ig-like_fold"/>
</dbReference>
<dbReference type="Pfam" id="PF00912">
    <property type="entry name" value="Transgly"/>
    <property type="match status" value="1"/>
</dbReference>
<dbReference type="Proteomes" id="UP001161691">
    <property type="component" value="Unassembled WGS sequence"/>
</dbReference>
<evidence type="ECO:0000256" key="12">
    <source>
        <dbReference type="ARBA" id="ARBA00023316"/>
    </source>
</evidence>
<feature type="region of interest" description="Disordered" evidence="15">
    <location>
        <begin position="801"/>
        <end position="831"/>
    </location>
</feature>
<dbReference type="InterPro" id="IPR001264">
    <property type="entry name" value="Glyco_trans_51"/>
</dbReference>
<dbReference type="InterPro" id="IPR036116">
    <property type="entry name" value="FN3_sf"/>
</dbReference>
<keyword evidence="11" id="KW-0511">Multifunctional enzyme</keyword>
<dbReference type="InterPro" id="IPR012338">
    <property type="entry name" value="Beta-lactam/transpept-like"/>
</dbReference>